<dbReference type="KEGG" id="sbae:DSM104329_00655"/>
<dbReference type="RefSeq" id="WP_259313964.1">
    <property type="nucleotide sequence ID" value="NZ_CP087164.1"/>
</dbReference>
<evidence type="ECO:0000313" key="2">
    <source>
        <dbReference type="Proteomes" id="UP001162834"/>
    </source>
</evidence>
<dbReference type="AlphaFoldDB" id="A0A9E6XTV1"/>
<gene>
    <name evidence="1" type="ORF">DSM104329_00655</name>
</gene>
<keyword evidence="2" id="KW-1185">Reference proteome</keyword>
<accession>A0A9E6XTV1</accession>
<sequence length="998" mass="106698">MTQINRLFSTSPQVAEQVMPFKMSIGDDGRAITFAPFSTFNEGEVGVAVSTASVHRIGQTVLLHRIALADGTAFPYAVALRPDAGLDPAVRAEPLDPRTGSAVGHAQPVDVYVRPVYVDVVAGQGSMLVFLVPALTAAGNWAAAQDMVTRVLELGDGEADGSMPLRVATNRLQITAAAPGPVHVGRRFGLPFTIAVPPQEGAGGVGAAWARHPELVSSADFTTFLGDPTTPSVALLLQQPRRPFVDRWGHAELTPLPFSVTLQAVYLDDTSPALRLIDPDRLARRGQYRGESEGYRFPEGLGDYLFARRAGSAMLRISEPGLFGAGLDFATADIPLEIEPIELILGLTSRGVASDQILMEDEWLDDEGVLVGGFDVRVSLPAIAVPPGDAALVYDSRTMPAYVSATVDPGELTIETIVVQQRTALSDPPDLFGPAGDNVRRSFRIRARIEDTSVAQFWLPADAAPSGAQADYVGDFGQIVRATGPGSTRLTVELLAIGDPLPEECVAYDMPPARELEIVVPEPLVASLASWEDSWFSGANELDFTRPEREVIYKAGTVRGAVAHHRPASQSERITLEVQRPAGADLLYDLREGTLAVDAEGAIAQAVADLRMSSAGGDNRLVLRAWKPINEVVGTGESVAAETLEAVAPVARDLAFAAAPGDGASPPRVVRRELPDMTWTAGRATHSELRARPPSGGTTTLRADATVAYDAEDVRGTRPSLPAETGTHRVEAVAYNDFAATASDTLTVVAPRPEVDVALSVPAGFAGRYRSPNQVGASVARVSADVTVRFALTLEASGPGVDEDDSPDQPFQQRSFAFDLPPGPDELAVGDNAFRFTGRNEFGSGDRTEVVRRRDQVYDFDLVEVSLECLDDNRFLRADVILDGQQIDHVEQSFRVFWSVGPVAESPSPLGFDLVSFEVLRQDSDGDLVSSSSPLLVGISTAGLVGPDYEDLLVVIVVSPSRVLDHEDNIPFDGDTRWLRVALRDSSHGDIPVEAVEV</sequence>
<dbReference type="EMBL" id="CP087164">
    <property type="protein sequence ID" value="UGS34279.1"/>
    <property type="molecule type" value="Genomic_DNA"/>
</dbReference>
<organism evidence="1 2">
    <name type="scientific">Capillimicrobium parvum</name>
    <dbReference type="NCBI Taxonomy" id="2884022"/>
    <lineage>
        <taxon>Bacteria</taxon>
        <taxon>Bacillati</taxon>
        <taxon>Actinomycetota</taxon>
        <taxon>Thermoleophilia</taxon>
        <taxon>Solirubrobacterales</taxon>
        <taxon>Capillimicrobiaceae</taxon>
        <taxon>Capillimicrobium</taxon>
    </lineage>
</organism>
<proteinExistence type="predicted"/>
<reference evidence="1" key="1">
    <citation type="journal article" date="2022" name="Int. J. Syst. Evol. Microbiol.">
        <title>Pseudomonas aegrilactucae sp. nov. and Pseudomonas morbosilactucae sp. nov., pathogens causing bacterial rot of lettuce in Japan.</title>
        <authorList>
            <person name="Sawada H."/>
            <person name="Fujikawa T."/>
            <person name="Satou M."/>
        </authorList>
    </citation>
    <scope>NUCLEOTIDE SEQUENCE</scope>
    <source>
        <strain evidence="1">0166_1</strain>
    </source>
</reference>
<protein>
    <submittedName>
        <fullName evidence="1">Uncharacterized protein</fullName>
    </submittedName>
</protein>
<name>A0A9E6XTV1_9ACTN</name>
<evidence type="ECO:0000313" key="1">
    <source>
        <dbReference type="EMBL" id="UGS34279.1"/>
    </source>
</evidence>
<dbReference type="Proteomes" id="UP001162834">
    <property type="component" value="Chromosome"/>
</dbReference>